<reference evidence="2 3" key="1">
    <citation type="journal article" date="2023" name="PLoS ONE">
        <title>Cytospora paraplurivora sp. nov. isolated from orchards with fruit tree decline syndrome in Ontario, Canada.</title>
        <authorList>
            <person name="Ilyukhin E."/>
            <person name="Nguyen H.D.T."/>
            <person name="Castle A.J."/>
            <person name="Ellouze W."/>
        </authorList>
    </citation>
    <scope>NUCLEOTIDE SEQUENCE [LARGE SCALE GENOMIC DNA]</scope>
    <source>
        <strain evidence="2 3">FDS-564</strain>
    </source>
</reference>
<proteinExistence type="predicted"/>
<keyword evidence="3" id="KW-1185">Reference proteome</keyword>
<feature type="region of interest" description="Disordered" evidence="1">
    <location>
        <begin position="122"/>
        <end position="150"/>
    </location>
</feature>
<sequence length="194" mass="21408">MMMAGLGYEEEFGLPVYWWIYLHIFAYQQYPCAFDLVALLYAKELEIALWYYHVSPTAAHHATVVAAAEWFRLLTDPIPASVFDPVDPGLPSASASVPASASASATAADNATIAGTDITPAAASHQPVTLSQGQAPRNDRRWTDEEDTQLRRLREAGKSYKEIGLALGRNEKACETRGSKLHVYKPGRKNNRKN</sequence>
<dbReference type="Gene3D" id="1.10.10.60">
    <property type="entry name" value="Homeodomain-like"/>
    <property type="match status" value="1"/>
</dbReference>
<protein>
    <submittedName>
        <fullName evidence="2">Uncharacterized protein</fullName>
    </submittedName>
</protein>
<evidence type="ECO:0000313" key="2">
    <source>
        <dbReference type="EMBL" id="KAK7739192.1"/>
    </source>
</evidence>
<gene>
    <name evidence="2" type="ORF">SLS53_005829</name>
</gene>
<dbReference type="Proteomes" id="UP001320245">
    <property type="component" value="Unassembled WGS sequence"/>
</dbReference>
<evidence type="ECO:0000313" key="3">
    <source>
        <dbReference type="Proteomes" id="UP001320245"/>
    </source>
</evidence>
<comment type="caution">
    <text evidence="2">The sequence shown here is derived from an EMBL/GenBank/DDBJ whole genome shotgun (WGS) entry which is preliminary data.</text>
</comment>
<dbReference type="EMBL" id="JAJSPL020000023">
    <property type="protein sequence ID" value="KAK7739192.1"/>
    <property type="molecule type" value="Genomic_DNA"/>
</dbReference>
<organism evidence="2 3">
    <name type="scientific">Cytospora paraplurivora</name>
    <dbReference type="NCBI Taxonomy" id="2898453"/>
    <lineage>
        <taxon>Eukaryota</taxon>
        <taxon>Fungi</taxon>
        <taxon>Dikarya</taxon>
        <taxon>Ascomycota</taxon>
        <taxon>Pezizomycotina</taxon>
        <taxon>Sordariomycetes</taxon>
        <taxon>Sordariomycetidae</taxon>
        <taxon>Diaporthales</taxon>
        <taxon>Cytosporaceae</taxon>
        <taxon>Cytospora</taxon>
    </lineage>
</organism>
<name>A0AAN9YFJ4_9PEZI</name>
<evidence type="ECO:0000256" key="1">
    <source>
        <dbReference type="SAM" id="MobiDB-lite"/>
    </source>
</evidence>
<dbReference type="AlphaFoldDB" id="A0AAN9YFJ4"/>
<accession>A0AAN9YFJ4</accession>
<feature type="compositionally biased region" description="Polar residues" evidence="1">
    <location>
        <begin position="126"/>
        <end position="135"/>
    </location>
</feature>
<feature type="compositionally biased region" description="Basic and acidic residues" evidence="1">
    <location>
        <begin position="137"/>
        <end position="150"/>
    </location>
</feature>